<dbReference type="InterPro" id="IPR001806">
    <property type="entry name" value="Small_GTPase"/>
</dbReference>
<gene>
    <name evidence="1" type="ORF">PPRIM_AZ9-3.1.T0280301</name>
</gene>
<organism evidence="1 2">
    <name type="scientific">Paramecium primaurelia</name>
    <dbReference type="NCBI Taxonomy" id="5886"/>
    <lineage>
        <taxon>Eukaryota</taxon>
        <taxon>Sar</taxon>
        <taxon>Alveolata</taxon>
        <taxon>Ciliophora</taxon>
        <taxon>Intramacronucleata</taxon>
        <taxon>Oligohymenophorea</taxon>
        <taxon>Peniculida</taxon>
        <taxon>Parameciidae</taxon>
        <taxon>Paramecium</taxon>
    </lineage>
</organism>
<dbReference type="GO" id="GO:0003924">
    <property type="term" value="F:GTPase activity"/>
    <property type="evidence" value="ECO:0007669"/>
    <property type="project" value="InterPro"/>
</dbReference>
<protein>
    <submittedName>
        <fullName evidence="1">Uncharacterized protein</fullName>
    </submittedName>
</protein>
<dbReference type="EMBL" id="CAJJDM010000027">
    <property type="protein sequence ID" value="CAD8059239.1"/>
    <property type="molecule type" value="Genomic_DNA"/>
</dbReference>
<keyword evidence="2" id="KW-1185">Reference proteome</keyword>
<dbReference type="PANTHER" id="PTHR47979">
    <property type="entry name" value="DRAB11-RELATED"/>
    <property type="match status" value="1"/>
</dbReference>
<reference evidence="1" key="1">
    <citation type="submission" date="2021-01" db="EMBL/GenBank/DDBJ databases">
        <authorList>
            <consortium name="Genoscope - CEA"/>
            <person name="William W."/>
        </authorList>
    </citation>
    <scope>NUCLEOTIDE SEQUENCE</scope>
</reference>
<dbReference type="AlphaFoldDB" id="A0A8S1KV14"/>
<proteinExistence type="predicted"/>
<evidence type="ECO:0000313" key="2">
    <source>
        <dbReference type="Proteomes" id="UP000688137"/>
    </source>
</evidence>
<sequence length="177" mass="20636">MTQEQCDSVFKFIIIGNRNCGKSSLLYHYIHGFSAKIVQLNKKIKMQSCDTAGQERYRFKQRLLLRSIRSLNTQNLLKLCKNGQSMQETSQTFHSDYCFWKESRFRQGEQTAKLFCQENDVQYIKTSAATEYQVNDAFKQIKTRFLNLLQKGSIDGNIIKPKFLTSKKSDLTQQCNC</sequence>
<name>A0A8S1KV14_PARPR</name>
<dbReference type="Proteomes" id="UP000688137">
    <property type="component" value="Unassembled WGS sequence"/>
</dbReference>
<dbReference type="InterPro" id="IPR050209">
    <property type="entry name" value="Rab_GTPases_membrane_traffic"/>
</dbReference>
<dbReference type="SMART" id="SM00175">
    <property type="entry name" value="RAB"/>
    <property type="match status" value="1"/>
</dbReference>
<accession>A0A8S1KV14</accession>
<comment type="caution">
    <text evidence="1">The sequence shown here is derived from an EMBL/GenBank/DDBJ whole genome shotgun (WGS) entry which is preliminary data.</text>
</comment>
<dbReference type="GO" id="GO:0005525">
    <property type="term" value="F:GTP binding"/>
    <property type="evidence" value="ECO:0007669"/>
    <property type="project" value="InterPro"/>
</dbReference>
<dbReference type="Pfam" id="PF00071">
    <property type="entry name" value="Ras"/>
    <property type="match status" value="1"/>
</dbReference>
<evidence type="ECO:0000313" key="1">
    <source>
        <dbReference type="EMBL" id="CAD8059239.1"/>
    </source>
</evidence>